<gene>
    <name evidence="1" type="ORF">PHLCEN_2v11864</name>
</gene>
<evidence type="ECO:0000313" key="1">
    <source>
        <dbReference type="EMBL" id="PSR72272.1"/>
    </source>
</evidence>
<accession>A0A2R6NJT9</accession>
<dbReference type="InterPro" id="IPR043136">
    <property type="entry name" value="B30.2/SPRY_sf"/>
</dbReference>
<evidence type="ECO:0008006" key="3">
    <source>
        <dbReference type="Google" id="ProtNLM"/>
    </source>
</evidence>
<protein>
    <recommendedName>
        <fullName evidence="3">F-box domain-containing protein</fullName>
    </recommendedName>
</protein>
<evidence type="ECO:0000313" key="2">
    <source>
        <dbReference type="Proteomes" id="UP000186601"/>
    </source>
</evidence>
<proteinExistence type="predicted"/>
<reference evidence="1 2" key="1">
    <citation type="submission" date="2018-02" db="EMBL/GenBank/DDBJ databases">
        <title>Genome sequence of the basidiomycete white-rot fungus Phlebia centrifuga.</title>
        <authorList>
            <person name="Granchi Z."/>
            <person name="Peng M."/>
            <person name="de Vries R.P."/>
            <person name="Hilden K."/>
            <person name="Makela M.R."/>
            <person name="Grigoriev I."/>
            <person name="Riley R."/>
        </authorList>
    </citation>
    <scope>NUCLEOTIDE SEQUENCE [LARGE SCALE GENOMIC DNA]</scope>
    <source>
        <strain evidence="1 2">FBCC195</strain>
    </source>
</reference>
<dbReference type="AlphaFoldDB" id="A0A2R6NJT9"/>
<sequence>MKELFPSVSLSQTSESVRANFGHEPFAYAVEDVVKALEETSSQPRWPSFPRLPSFPSEILQFVLDALHLTIDEDDSGDTNEYKRTINSCALTCRYWSRVCCPYLFESITIRSKEDLNTLLDLMARPDSHIPSSILRLEIWEGSDVWAHNVAMSLASKLPKLETVTHERMGDPTWKNAQRRTPPQISRSSAFYSAYQVVTTLVLKNHHFSSFAALTQLVKALPKLDVLKCEYLSWEERPYNPRLLRAASHLSTVQVEYGGRWELIQLFTARWGRLPLDWDPSSKCPELNPSDLSLVHELLKLIVRQKHPPTYEFSLRVCAEIRAWHLIINTIDSMMQDQRMRWCLVFSLHNPGVTGTAVVTYLTELRVSTIKRQNISYRWSSRRPHHNDQVEKDLFGNLLSCSQLDDLFSKFPLPYLRTVTIAVRSEEEVSKPYDHHATSKKIASTLREKLPYLQGSGKLSLMMG</sequence>
<keyword evidence="2" id="KW-1185">Reference proteome</keyword>
<dbReference type="Gene3D" id="2.60.120.920">
    <property type="match status" value="1"/>
</dbReference>
<name>A0A2R6NJT9_9APHY</name>
<dbReference type="EMBL" id="MLYV02001198">
    <property type="protein sequence ID" value="PSR72272.1"/>
    <property type="molecule type" value="Genomic_DNA"/>
</dbReference>
<organism evidence="1 2">
    <name type="scientific">Hermanssonia centrifuga</name>
    <dbReference type="NCBI Taxonomy" id="98765"/>
    <lineage>
        <taxon>Eukaryota</taxon>
        <taxon>Fungi</taxon>
        <taxon>Dikarya</taxon>
        <taxon>Basidiomycota</taxon>
        <taxon>Agaricomycotina</taxon>
        <taxon>Agaricomycetes</taxon>
        <taxon>Polyporales</taxon>
        <taxon>Meruliaceae</taxon>
        <taxon>Hermanssonia</taxon>
    </lineage>
</organism>
<comment type="caution">
    <text evidence="1">The sequence shown here is derived from an EMBL/GenBank/DDBJ whole genome shotgun (WGS) entry which is preliminary data.</text>
</comment>
<dbReference type="OrthoDB" id="2793270at2759"/>
<dbReference type="Proteomes" id="UP000186601">
    <property type="component" value="Unassembled WGS sequence"/>
</dbReference>